<comment type="similarity">
    <text evidence="2">Belongs to the glycosyl hydrolase 3 family.</text>
</comment>
<organism evidence="7 8">
    <name type="scientific">Kiloniella laminariae</name>
    <dbReference type="NCBI Taxonomy" id="454162"/>
    <lineage>
        <taxon>Bacteria</taxon>
        <taxon>Pseudomonadati</taxon>
        <taxon>Pseudomonadota</taxon>
        <taxon>Alphaproteobacteria</taxon>
        <taxon>Rhodospirillales</taxon>
        <taxon>Kiloniellaceae</taxon>
        <taxon>Kiloniella</taxon>
    </lineage>
</organism>
<dbReference type="PROSITE" id="PS00775">
    <property type="entry name" value="GLYCOSYL_HYDROL_F3"/>
    <property type="match status" value="1"/>
</dbReference>
<dbReference type="EMBL" id="JAPWGY010000009">
    <property type="protein sequence ID" value="MCZ4282634.1"/>
    <property type="molecule type" value="Genomic_DNA"/>
</dbReference>
<keyword evidence="4 7" id="KW-0378">Hydrolase</keyword>
<comment type="caution">
    <text evidence="7">The sequence shown here is derived from an EMBL/GenBank/DDBJ whole genome shotgun (WGS) entry which is preliminary data.</text>
</comment>
<evidence type="ECO:0000313" key="7">
    <source>
        <dbReference type="EMBL" id="MCZ4282634.1"/>
    </source>
</evidence>
<dbReference type="PANTHER" id="PTHR30480">
    <property type="entry name" value="BETA-HEXOSAMINIDASE-RELATED"/>
    <property type="match status" value="1"/>
</dbReference>
<dbReference type="Pfam" id="PF00933">
    <property type="entry name" value="Glyco_hydro_3"/>
    <property type="match status" value="1"/>
</dbReference>
<dbReference type="PANTHER" id="PTHR30480:SF13">
    <property type="entry name" value="BETA-HEXOSAMINIDASE"/>
    <property type="match status" value="1"/>
</dbReference>
<dbReference type="Proteomes" id="UP001069802">
    <property type="component" value="Unassembled WGS sequence"/>
</dbReference>
<feature type="domain" description="Glycoside hydrolase family 3 N-terminal" evidence="6">
    <location>
        <begin position="30"/>
        <end position="293"/>
    </location>
</feature>
<protein>
    <recommendedName>
        <fullName evidence="3">beta-N-acetylhexosaminidase</fullName>
        <ecNumber evidence="3">3.2.1.52</ecNumber>
    </recommendedName>
</protein>
<evidence type="ECO:0000256" key="1">
    <source>
        <dbReference type="ARBA" id="ARBA00001231"/>
    </source>
</evidence>
<accession>A0ABT4LNF0</accession>
<evidence type="ECO:0000256" key="2">
    <source>
        <dbReference type="ARBA" id="ARBA00005336"/>
    </source>
</evidence>
<dbReference type="EC" id="3.2.1.52" evidence="3"/>
<dbReference type="RefSeq" id="WP_269424780.1">
    <property type="nucleotide sequence ID" value="NZ_JAPWGY010000009.1"/>
</dbReference>
<evidence type="ECO:0000313" key="8">
    <source>
        <dbReference type="Proteomes" id="UP001069802"/>
    </source>
</evidence>
<keyword evidence="8" id="KW-1185">Reference proteome</keyword>
<reference evidence="7" key="1">
    <citation type="submission" date="2022-12" db="EMBL/GenBank/DDBJ databases">
        <title>Bacterial isolates from different developmental stages of Nematostella vectensis.</title>
        <authorList>
            <person name="Fraune S."/>
        </authorList>
    </citation>
    <scope>NUCLEOTIDE SEQUENCE</scope>
    <source>
        <strain evidence="7">G21630-S1</strain>
    </source>
</reference>
<gene>
    <name evidence="7" type="primary">nagZ</name>
    <name evidence="7" type="ORF">O4H49_17745</name>
</gene>
<sequence>MAQNSVIFGCEGHCLTAWEKGFFSETKPYGFVLFGRNCDTPEQIKRLIDELKTLSGQDDLPVLVDQEGGRVARLRPPHWRKTPAAAVFGKLYEVDADKARRAAYLNACLISSELTQLGFTVDCAPVLDLTIPGAHEIVGDRSYGATPEQVAELARSVSNGFLDCGIMPVIKHLPGHGRALVDSHKELPRVSTPKSELVRSDFEAFRLMKDSPWGMTAHVIYEDIDPDHIATVSPKIIGEIIRKEIGFEGILLSDDLSMKAMQGSYEEKARSCLAAGCDIVLHCNGDQGEMSGVAAGLAEIDDQKRLRLDRAWKLRRSPPCDSLHASAELNDLLSPYWV</sequence>
<dbReference type="InterPro" id="IPR001764">
    <property type="entry name" value="Glyco_hydro_3_N"/>
</dbReference>
<keyword evidence="5 7" id="KW-0326">Glycosidase</keyword>
<evidence type="ECO:0000256" key="4">
    <source>
        <dbReference type="ARBA" id="ARBA00022801"/>
    </source>
</evidence>
<dbReference type="GO" id="GO:0004563">
    <property type="term" value="F:beta-N-acetylhexosaminidase activity"/>
    <property type="evidence" value="ECO:0007669"/>
    <property type="project" value="UniProtKB-EC"/>
</dbReference>
<evidence type="ECO:0000259" key="6">
    <source>
        <dbReference type="Pfam" id="PF00933"/>
    </source>
</evidence>
<dbReference type="Gene3D" id="3.20.20.300">
    <property type="entry name" value="Glycoside hydrolase, family 3, N-terminal domain"/>
    <property type="match status" value="1"/>
</dbReference>
<dbReference type="InterPro" id="IPR050226">
    <property type="entry name" value="NagZ_Beta-hexosaminidase"/>
</dbReference>
<dbReference type="InterPro" id="IPR019800">
    <property type="entry name" value="Glyco_hydro_3_AS"/>
</dbReference>
<dbReference type="InterPro" id="IPR017853">
    <property type="entry name" value="GH"/>
</dbReference>
<evidence type="ECO:0000256" key="5">
    <source>
        <dbReference type="ARBA" id="ARBA00023295"/>
    </source>
</evidence>
<proteinExistence type="inferred from homology"/>
<comment type="catalytic activity">
    <reaction evidence="1">
        <text>Hydrolysis of terminal non-reducing N-acetyl-D-hexosamine residues in N-acetyl-beta-D-hexosaminides.</text>
        <dbReference type="EC" id="3.2.1.52"/>
    </reaction>
</comment>
<evidence type="ECO:0000256" key="3">
    <source>
        <dbReference type="ARBA" id="ARBA00012663"/>
    </source>
</evidence>
<dbReference type="InterPro" id="IPR036962">
    <property type="entry name" value="Glyco_hydro_3_N_sf"/>
</dbReference>
<name>A0ABT4LNF0_9PROT</name>
<dbReference type="NCBIfam" id="NF003740">
    <property type="entry name" value="PRK05337.1"/>
    <property type="match status" value="1"/>
</dbReference>
<dbReference type="SUPFAM" id="SSF51445">
    <property type="entry name" value="(Trans)glycosidases"/>
    <property type="match status" value="1"/>
</dbReference>